<dbReference type="RefSeq" id="WP_229843298.1">
    <property type="nucleotide sequence ID" value="NZ_BMVO01000001.1"/>
</dbReference>
<feature type="transmembrane region" description="Helical" evidence="2">
    <location>
        <begin position="114"/>
        <end position="134"/>
    </location>
</feature>
<evidence type="ECO:0000256" key="1">
    <source>
        <dbReference type="SAM" id="MobiDB-lite"/>
    </source>
</evidence>
<dbReference type="EMBL" id="BMVO01000001">
    <property type="protein sequence ID" value="GHA83190.1"/>
    <property type="molecule type" value="Genomic_DNA"/>
</dbReference>
<reference evidence="4" key="1">
    <citation type="journal article" date="2019" name="Int. J. Syst. Evol. Microbiol.">
        <title>The Global Catalogue of Microorganisms (GCM) 10K type strain sequencing project: providing services to taxonomists for standard genome sequencing and annotation.</title>
        <authorList>
            <consortium name="The Broad Institute Genomics Platform"/>
            <consortium name="The Broad Institute Genome Sequencing Center for Infectious Disease"/>
            <person name="Wu L."/>
            <person name="Ma J."/>
        </authorList>
    </citation>
    <scope>NUCLEOTIDE SEQUENCE [LARGE SCALE GENOMIC DNA]</scope>
    <source>
        <strain evidence="4">JCM 4737</strain>
    </source>
</reference>
<name>A0ABQ3DDG6_9ACTN</name>
<feature type="region of interest" description="Disordered" evidence="1">
    <location>
        <begin position="150"/>
        <end position="339"/>
    </location>
</feature>
<evidence type="ECO:0000313" key="3">
    <source>
        <dbReference type="EMBL" id="GHA83190.1"/>
    </source>
</evidence>
<proteinExistence type="predicted"/>
<evidence type="ECO:0008006" key="5">
    <source>
        <dbReference type="Google" id="ProtNLM"/>
    </source>
</evidence>
<keyword evidence="4" id="KW-1185">Reference proteome</keyword>
<evidence type="ECO:0000256" key="2">
    <source>
        <dbReference type="SAM" id="Phobius"/>
    </source>
</evidence>
<accession>A0ABQ3DDG6</accession>
<feature type="compositionally biased region" description="Polar residues" evidence="1">
    <location>
        <begin position="322"/>
        <end position="332"/>
    </location>
</feature>
<evidence type="ECO:0000313" key="4">
    <source>
        <dbReference type="Proteomes" id="UP000599437"/>
    </source>
</evidence>
<dbReference type="Proteomes" id="UP000599437">
    <property type="component" value="Unassembled WGS sequence"/>
</dbReference>
<comment type="caution">
    <text evidence="3">The sequence shown here is derived from an EMBL/GenBank/DDBJ whole genome shotgun (WGS) entry which is preliminary data.</text>
</comment>
<organism evidence="3 4">
    <name type="scientific">Streptomyces chryseus</name>
    <dbReference type="NCBI Taxonomy" id="68186"/>
    <lineage>
        <taxon>Bacteria</taxon>
        <taxon>Bacillati</taxon>
        <taxon>Actinomycetota</taxon>
        <taxon>Actinomycetes</taxon>
        <taxon>Kitasatosporales</taxon>
        <taxon>Streptomycetaceae</taxon>
        <taxon>Streptomyces</taxon>
    </lineage>
</organism>
<sequence length="391" mass="44927">MKKLATLSAAQLKSIDRTLSGGTWTITFGAVLFSVLTVTPLVQRVTSDTWDWTAPILPIVVDAAVVIVIRLDAAVSTLGEHGGRWPGILRWLTGCMTLALNIGDSALKGDHVGVAVHAVAPLLLITTAEAALAYRRAITRACDRIDREQHEERERARVHEQRQREARERDQREREQREREEREQAQDREERREREAREHAARLDKEQRDHDAQMVREQREGEERRRREEVERADREAERERQERLEREAREHQERQLREQQERVRQQAEQQAREQQEREARERAEQLARERRERRTVNTDGAAVNTRKTDAVSTPAKAPVNTRKQAPVNTPVNDDRLGEDDARALVVNTPGASVRDLADKTGWSIGWVSKVRREAAGEHQEEDEAEEATAA</sequence>
<feature type="transmembrane region" description="Helical" evidence="2">
    <location>
        <begin position="21"/>
        <end position="42"/>
    </location>
</feature>
<feature type="compositionally biased region" description="Basic and acidic residues" evidence="1">
    <location>
        <begin position="150"/>
        <end position="297"/>
    </location>
</feature>
<keyword evidence="2" id="KW-1133">Transmembrane helix</keyword>
<keyword evidence="2" id="KW-0812">Transmembrane</keyword>
<protein>
    <recommendedName>
        <fullName evidence="5">DUF2637 domain-containing protein</fullName>
    </recommendedName>
</protein>
<keyword evidence="2" id="KW-0472">Membrane</keyword>
<gene>
    <name evidence="3" type="ORF">GCM10010346_01900</name>
</gene>